<dbReference type="EMBL" id="CADCUQ010000018">
    <property type="protein sequence ID" value="CAA9372757.1"/>
    <property type="molecule type" value="Genomic_DNA"/>
</dbReference>
<dbReference type="GO" id="GO:0031071">
    <property type="term" value="F:cysteine desulfurase activity"/>
    <property type="evidence" value="ECO:0007669"/>
    <property type="project" value="UniProtKB-EC"/>
</dbReference>
<feature type="compositionally biased region" description="Basic and acidic residues" evidence="1">
    <location>
        <begin position="149"/>
        <end position="160"/>
    </location>
</feature>
<feature type="non-terminal residue" evidence="2">
    <location>
        <position position="1"/>
    </location>
</feature>
<protein>
    <submittedName>
        <fullName evidence="2">Cysteine desulfurase</fullName>
        <ecNumber evidence="2">2.8.1.7</ecNumber>
    </submittedName>
</protein>
<feature type="compositionally biased region" description="Basic residues" evidence="1">
    <location>
        <begin position="251"/>
        <end position="266"/>
    </location>
</feature>
<feature type="compositionally biased region" description="Basic residues" evidence="1">
    <location>
        <begin position="86"/>
        <end position="108"/>
    </location>
</feature>
<keyword evidence="2" id="KW-0808">Transferase</keyword>
<gene>
    <name evidence="2" type="ORF">AVDCRST_MAG64-59</name>
</gene>
<reference evidence="2" key="1">
    <citation type="submission" date="2020-02" db="EMBL/GenBank/DDBJ databases">
        <authorList>
            <person name="Meier V. D."/>
        </authorList>
    </citation>
    <scope>NUCLEOTIDE SEQUENCE</scope>
    <source>
        <strain evidence="2">AVDCRST_MAG64</strain>
    </source>
</reference>
<proteinExistence type="predicted"/>
<name>A0A6J4N231_9BACT</name>
<feature type="compositionally biased region" description="Basic residues" evidence="1">
    <location>
        <begin position="1"/>
        <end position="13"/>
    </location>
</feature>
<organism evidence="2">
    <name type="scientific">uncultured Phycisphaerae bacterium</name>
    <dbReference type="NCBI Taxonomy" id="904963"/>
    <lineage>
        <taxon>Bacteria</taxon>
        <taxon>Pseudomonadati</taxon>
        <taxon>Planctomycetota</taxon>
        <taxon>Phycisphaerae</taxon>
        <taxon>environmental samples</taxon>
    </lineage>
</organism>
<evidence type="ECO:0000256" key="1">
    <source>
        <dbReference type="SAM" id="MobiDB-lite"/>
    </source>
</evidence>
<feature type="non-terminal residue" evidence="2">
    <location>
        <position position="266"/>
    </location>
</feature>
<feature type="compositionally biased region" description="Basic residues" evidence="1">
    <location>
        <begin position="161"/>
        <end position="178"/>
    </location>
</feature>
<feature type="compositionally biased region" description="Low complexity" evidence="1">
    <location>
        <begin position="24"/>
        <end position="33"/>
    </location>
</feature>
<feature type="compositionally biased region" description="Basic and acidic residues" evidence="1">
    <location>
        <begin position="63"/>
        <end position="85"/>
    </location>
</feature>
<sequence length="266" mass="30159">ERTSRLGRQRRGVPRAETGGVLQPRGRGPPAARGGRRPAHVRRPGRVHRLPDLRLVRRRRPLARADGKHDQRHPAGGRVRQEHQRGHQHRRQRHRLAVGRPDRHHRGRVPGQHLPVDGGRPRPRVQPRDGAGGDRRQRRSPRAAGQDPGRGRPPEDEARRPVPRRVRQRPAARRRANRRLLPQARQVPVRRRHPVARRAAGGRAGDERRLPRRRRAQVAAGAGGGGHLLLPQGADRADAAADGRVDERDRRARLRQVRLHPAPGRR</sequence>
<evidence type="ECO:0000313" key="2">
    <source>
        <dbReference type="EMBL" id="CAA9372757.1"/>
    </source>
</evidence>
<feature type="compositionally biased region" description="Basic residues" evidence="1">
    <location>
        <begin position="34"/>
        <end position="48"/>
    </location>
</feature>
<dbReference type="AlphaFoldDB" id="A0A6J4N231"/>
<feature type="compositionally biased region" description="Basic and acidic residues" evidence="1">
    <location>
        <begin position="235"/>
        <end position="250"/>
    </location>
</feature>
<dbReference type="EC" id="2.8.1.7" evidence="2"/>
<accession>A0A6J4N231</accession>
<feature type="region of interest" description="Disordered" evidence="1">
    <location>
        <begin position="1"/>
        <end position="266"/>
    </location>
</feature>